<comment type="similarity">
    <text evidence="3">Belongs to the FPG family.</text>
</comment>
<comment type="caution">
    <text evidence="23">The sequence shown here is derived from an EMBL/GenBank/DDBJ whole genome shotgun (WGS) entry which is preliminary data.</text>
</comment>
<evidence type="ECO:0000256" key="15">
    <source>
        <dbReference type="ARBA" id="ARBA00023239"/>
    </source>
</evidence>
<dbReference type="SUPFAM" id="SSF81624">
    <property type="entry name" value="N-terminal domain of MutM-like DNA repair proteins"/>
    <property type="match status" value="1"/>
</dbReference>
<dbReference type="GO" id="GO:0003684">
    <property type="term" value="F:damaged DNA binding"/>
    <property type="evidence" value="ECO:0007669"/>
    <property type="project" value="InterPro"/>
</dbReference>
<dbReference type="InterPro" id="IPR015887">
    <property type="entry name" value="DNA_glyclase_Znf_dom_DNA_BS"/>
</dbReference>
<sequence length="271" mass="31475">MPELPEVETIRRDLTSRILNKTLNEISVLHKNFLTKSKISLTELLTLKGKKLLSLERKGKYLFLNFEEKTLIFHLGLTGALILDLHPIPENLKKHHLLTMTFEQNTLHYIDIRKFGKIYLIDSLKISFFLNRIGPDALQIEFEKFRELLQKHNLKIKTLLLNQRLISGLGNIYTDEVLFRAKINPERLSNTLSEEEIKSLYEIMKSLLKEAILLRGSSVKNYVDGEGKRGKFQERHLVYGKKGRPCPECGTPLQYKKINQRGTVFCPNCQK</sequence>
<evidence type="ECO:0000256" key="8">
    <source>
        <dbReference type="ARBA" id="ARBA00022723"/>
    </source>
</evidence>
<evidence type="ECO:0000256" key="12">
    <source>
        <dbReference type="ARBA" id="ARBA00022833"/>
    </source>
</evidence>
<evidence type="ECO:0000256" key="1">
    <source>
        <dbReference type="ARBA" id="ARBA00001668"/>
    </source>
</evidence>
<dbReference type="Pfam" id="PF06827">
    <property type="entry name" value="zf-FPG_IleRS"/>
    <property type="match status" value="1"/>
</dbReference>
<dbReference type="PROSITE" id="PS51068">
    <property type="entry name" value="FPG_CAT"/>
    <property type="match status" value="1"/>
</dbReference>
<dbReference type="SMART" id="SM00898">
    <property type="entry name" value="Fapy_DNA_glyco"/>
    <property type="match status" value="1"/>
</dbReference>
<accession>A0A2N7PJW7</accession>
<dbReference type="EC" id="4.2.99.18" evidence="6"/>
<comment type="cofactor">
    <cofactor evidence="2">
        <name>Zn(2+)</name>
        <dbReference type="ChEBI" id="CHEBI:29105"/>
    </cofactor>
</comment>
<evidence type="ECO:0000256" key="18">
    <source>
        <dbReference type="ARBA" id="ARBA00030638"/>
    </source>
</evidence>
<dbReference type="NCBIfam" id="TIGR00577">
    <property type="entry name" value="fpg"/>
    <property type="match status" value="1"/>
</dbReference>
<keyword evidence="16" id="KW-0511">Multifunctional enzyme</keyword>
<feature type="domain" description="Formamidopyrimidine-DNA glycosylase catalytic" evidence="22">
    <location>
        <begin position="2"/>
        <end position="116"/>
    </location>
</feature>
<dbReference type="PANTHER" id="PTHR22993:SF9">
    <property type="entry name" value="FORMAMIDOPYRIMIDINE-DNA GLYCOSYLASE"/>
    <property type="match status" value="1"/>
</dbReference>
<dbReference type="GO" id="GO:0140078">
    <property type="term" value="F:class I DNA-(apurinic or apyrimidinic site) endonuclease activity"/>
    <property type="evidence" value="ECO:0007669"/>
    <property type="project" value="UniProtKB-EC"/>
</dbReference>
<evidence type="ECO:0000256" key="14">
    <source>
        <dbReference type="ARBA" id="ARBA00023204"/>
    </source>
</evidence>
<dbReference type="PROSITE" id="PS51066">
    <property type="entry name" value="ZF_FPG_2"/>
    <property type="match status" value="1"/>
</dbReference>
<organism evidence="23 24">
    <name type="scientific">Caldimicrobium thiodismutans</name>
    <dbReference type="NCBI Taxonomy" id="1653476"/>
    <lineage>
        <taxon>Bacteria</taxon>
        <taxon>Pseudomonadati</taxon>
        <taxon>Thermodesulfobacteriota</taxon>
        <taxon>Thermodesulfobacteria</taxon>
        <taxon>Thermodesulfobacteriales</taxon>
        <taxon>Thermodesulfobacteriaceae</taxon>
        <taxon>Caldimicrobium</taxon>
    </lineage>
</organism>
<evidence type="ECO:0000256" key="17">
    <source>
        <dbReference type="ARBA" id="ARBA00023295"/>
    </source>
</evidence>
<name>A0A2N7PJW7_9BACT</name>
<evidence type="ECO:0000259" key="22">
    <source>
        <dbReference type="PROSITE" id="PS51068"/>
    </source>
</evidence>
<evidence type="ECO:0000256" key="4">
    <source>
        <dbReference type="ARBA" id="ARBA00011245"/>
    </source>
</evidence>
<dbReference type="InterPro" id="IPR012319">
    <property type="entry name" value="FPG_cat"/>
</dbReference>
<evidence type="ECO:0000256" key="6">
    <source>
        <dbReference type="ARBA" id="ARBA00012720"/>
    </source>
</evidence>
<proteinExistence type="inferred from homology"/>
<dbReference type="FunFam" id="1.10.8.50:FF:000003">
    <property type="entry name" value="Formamidopyrimidine-DNA glycosylase"/>
    <property type="match status" value="1"/>
</dbReference>
<dbReference type="NCBIfam" id="NF002211">
    <property type="entry name" value="PRK01103.1"/>
    <property type="match status" value="1"/>
</dbReference>
<evidence type="ECO:0000313" key="24">
    <source>
        <dbReference type="Proteomes" id="UP000235731"/>
    </source>
</evidence>
<dbReference type="InterPro" id="IPR010979">
    <property type="entry name" value="Ribosomal_uS13-like_H2TH"/>
</dbReference>
<dbReference type="Pfam" id="PF01149">
    <property type="entry name" value="Fapy_DNA_glyco"/>
    <property type="match status" value="1"/>
</dbReference>
<evidence type="ECO:0000256" key="5">
    <source>
        <dbReference type="ARBA" id="ARBA00012024"/>
    </source>
</evidence>
<dbReference type="Gene3D" id="1.10.8.50">
    <property type="match status" value="1"/>
</dbReference>
<keyword evidence="17" id="KW-0326">Glycosidase</keyword>
<keyword evidence="14" id="KW-0234">DNA repair</keyword>
<dbReference type="EC" id="3.2.2.23" evidence="5"/>
<dbReference type="SMART" id="SM01232">
    <property type="entry name" value="H2TH"/>
    <property type="match status" value="1"/>
</dbReference>
<evidence type="ECO:0000256" key="16">
    <source>
        <dbReference type="ARBA" id="ARBA00023268"/>
    </source>
</evidence>
<dbReference type="InterPro" id="IPR015886">
    <property type="entry name" value="H2TH_FPG"/>
</dbReference>
<dbReference type="GO" id="GO:0008270">
    <property type="term" value="F:zinc ion binding"/>
    <property type="evidence" value="ECO:0007669"/>
    <property type="project" value="UniProtKB-KW"/>
</dbReference>
<dbReference type="SUPFAM" id="SSF57716">
    <property type="entry name" value="Glucocorticoid receptor-like (DNA-binding domain)"/>
    <property type="match status" value="1"/>
</dbReference>
<keyword evidence="8" id="KW-0479">Metal-binding</keyword>
<dbReference type="SUPFAM" id="SSF46946">
    <property type="entry name" value="S13-like H2TH domain"/>
    <property type="match status" value="1"/>
</dbReference>
<evidence type="ECO:0000256" key="11">
    <source>
        <dbReference type="ARBA" id="ARBA00022801"/>
    </source>
</evidence>
<dbReference type="EMBL" id="PNIE01000044">
    <property type="protein sequence ID" value="PMP63163.1"/>
    <property type="molecule type" value="Genomic_DNA"/>
</dbReference>
<dbReference type="GO" id="GO:0006284">
    <property type="term" value="P:base-excision repair"/>
    <property type="evidence" value="ECO:0007669"/>
    <property type="project" value="InterPro"/>
</dbReference>
<comment type="subunit">
    <text evidence="4">Monomer.</text>
</comment>
<gene>
    <name evidence="23" type="ORF">C0197_03260</name>
</gene>
<evidence type="ECO:0000256" key="20">
    <source>
        <dbReference type="PROSITE-ProRule" id="PRU00391"/>
    </source>
</evidence>
<dbReference type="InterPro" id="IPR035937">
    <property type="entry name" value="FPG_N"/>
</dbReference>
<evidence type="ECO:0000256" key="13">
    <source>
        <dbReference type="ARBA" id="ARBA00023125"/>
    </source>
</evidence>
<dbReference type="AlphaFoldDB" id="A0A2N7PJW7"/>
<keyword evidence="9" id="KW-0227">DNA damage</keyword>
<keyword evidence="10 20" id="KW-0863">Zinc-finger</keyword>
<evidence type="ECO:0000256" key="10">
    <source>
        <dbReference type="ARBA" id="ARBA00022771"/>
    </source>
</evidence>
<evidence type="ECO:0000256" key="2">
    <source>
        <dbReference type="ARBA" id="ARBA00001947"/>
    </source>
</evidence>
<dbReference type="PROSITE" id="PS01242">
    <property type="entry name" value="ZF_FPG_1"/>
    <property type="match status" value="1"/>
</dbReference>
<keyword evidence="13" id="KW-0238">DNA-binding</keyword>
<dbReference type="InterPro" id="IPR020629">
    <property type="entry name" value="FPG_Glyclase"/>
</dbReference>
<dbReference type="GO" id="GO:0034039">
    <property type="term" value="F:8-oxo-7,8-dihydroguanine DNA N-glycosylase activity"/>
    <property type="evidence" value="ECO:0007669"/>
    <property type="project" value="TreeGrafter"/>
</dbReference>
<dbReference type="Gene3D" id="3.20.190.10">
    <property type="entry name" value="MutM-like, N-terminal"/>
    <property type="match status" value="1"/>
</dbReference>
<evidence type="ECO:0000313" key="23">
    <source>
        <dbReference type="EMBL" id="PMP63163.1"/>
    </source>
</evidence>
<evidence type="ECO:0000256" key="7">
    <source>
        <dbReference type="ARBA" id="ARBA00016240"/>
    </source>
</evidence>
<feature type="domain" description="FPG-type" evidence="21">
    <location>
        <begin position="237"/>
        <end position="271"/>
    </location>
</feature>
<reference evidence="23 24" key="1">
    <citation type="submission" date="2018-01" db="EMBL/GenBank/DDBJ databases">
        <title>Metagenomic assembled genomes from two thermal pools in the Uzon Caldera, Kamchatka, Russia.</title>
        <authorList>
            <person name="Wilkins L."/>
            <person name="Ettinger C."/>
        </authorList>
    </citation>
    <scope>NUCLEOTIDE SEQUENCE [LARGE SCALE GENOMIC DNA]</scope>
    <source>
        <strain evidence="23">ZAV-15</strain>
    </source>
</reference>
<keyword evidence="15" id="KW-0456">Lyase</keyword>
<dbReference type="InterPro" id="IPR000214">
    <property type="entry name" value="Znf_DNA_glyclase/AP_lyase"/>
</dbReference>
<dbReference type="PANTHER" id="PTHR22993">
    <property type="entry name" value="FORMAMIDOPYRIMIDINE-DNA GLYCOSYLASE"/>
    <property type="match status" value="1"/>
</dbReference>
<evidence type="ECO:0000256" key="3">
    <source>
        <dbReference type="ARBA" id="ARBA00009409"/>
    </source>
</evidence>
<evidence type="ECO:0000259" key="21">
    <source>
        <dbReference type="PROSITE" id="PS51066"/>
    </source>
</evidence>
<evidence type="ECO:0000256" key="9">
    <source>
        <dbReference type="ARBA" id="ARBA00022763"/>
    </source>
</evidence>
<dbReference type="Pfam" id="PF06831">
    <property type="entry name" value="H2TH"/>
    <property type="match status" value="1"/>
</dbReference>
<comment type="catalytic activity">
    <reaction evidence="1">
        <text>Hydrolysis of DNA containing ring-opened 7-methylguanine residues, releasing 2,6-diamino-4-hydroxy-5-(N-methyl)formamidopyrimidine.</text>
        <dbReference type="EC" id="3.2.2.23"/>
    </reaction>
</comment>
<dbReference type="InterPro" id="IPR010663">
    <property type="entry name" value="Znf_FPG/IleRS"/>
</dbReference>
<comment type="catalytic activity">
    <reaction evidence="19">
        <text>2'-deoxyribonucleotide-(2'-deoxyribose 5'-phosphate)-2'-deoxyribonucleotide-DNA = a 3'-end 2'-deoxyribonucleotide-(2,3-dehydro-2,3-deoxyribose 5'-phosphate)-DNA + a 5'-end 5'-phospho-2'-deoxyribonucleoside-DNA + H(+)</text>
        <dbReference type="Rhea" id="RHEA:66592"/>
        <dbReference type="Rhea" id="RHEA-COMP:13180"/>
        <dbReference type="Rhea" id="RHEA-COMP:16897"/>
        <dbReference type="Rhea" id="RHEA-COMP:17067"/>
        <dbReference type="ChEBI" id="CHEBI:15378"/>
        <dbReference type="ChEBI" id="CHEBI:136412"/>
        <dbReference type="ChEBI" id="CHEBI:157695"/>
        <dbReference type="ChEBI" id="CHEBI:167181"/>
        <dbReference type="EC" id="4.2.99.18"/>
    </reaction>
</comment>
<keyword evidence="12" id="KW-0862">Zinc</keyword>
<dbReference type="Proteomes" id="UP000235731">
    <property type="component" value="Unassembled WGS sequence"/>
</dbReference>
<protein>
    <recommendedName>
        <fullName evidence="7">Formamidopyrimidine-DNA glycosylase</fullName>
        <ecNumber evidence="5">3.2.2.23</ecNumber>
        <ecNumber evidence="6">4.2.99.18</ecNumber>
    </recommendedName>
    <alternativeName>
        <fullName evidence="18">DNA-(apurinic or apyrimidinic site) lyase MutM</fullName>
    </alternativeName>
</protein>
<evidence type="ECO:0000256" key="19">
    <source>
        <dbReference type="ARBA" id="ARBA00044632"/>
    </source>
</evidence>
<keyword evidence="11" id="KW-0378">Hydrolase</keyword>